<evidence type="ECO:0000256" key="1">
    <source>
        <dbReference type="SAM" id="Phobius"/>
    </source>
</evidence>
<protein>
    <submittedName>
        <fullName evidence="2">Uncharacterized protein</fullName>
    </submittedName>
</protein>
<feature type="transmembrane region" description="Helical" evidence="1">
    <location>
        <begin position="34"/>
        <end position="53"/>
    </location>
</feature>
<organism evidence="2 3">
    <name type="scientific">Halobacillus locisalis</name>
    <dbReference type="NCBI Taxonomy" id="220753"/>
    <lineage>
        <taxon>Bacteria</taxon>
        <taxon>Bacillati</taxon>
        <taxon>Bacillota</taxon>
        <taxon>Bacilli</taxon>
        <taxon>Bacillales</taxon>
        <taxon>Bacillaceae</taxon>
        <taxon>Halobacillus</taxon>
    </lineage>
</organism>
<feature type="transmembrane region" description="Helical" evidence="1">
    <location>
        <begin position="6"/>
        <end position="22"/>
    </location>
</feature>
<feature type="transmembrane region" description="Helical" evidence="1">
    <location>
        <begin position="90"/>
        <end position="107"/>
    </location>
</feature>
<feature type="transmembrane region" description="Helical" evidence="1">
    <location>
        <begin position="122"/>
        <end position="148"/>
    </location>
</feature>
<accession>A0A838CVI9</accession>
<dbReference type="Proteomes" id="UP000571017">
    <property type="component" value="Unassembled WGS sequence"/>
</dbReference>
<evidence type="ECO:0000313" key="2">
    <source>
        <dbReference type="EMBL" id="MBA2176077.1"/>
    </source>
</evidence>
<dbReference type="AlphaFoldDB" id="A0A838CVI9"/>
<keyword evidence="1" id="KW-1133">Transmembrane helix</keyword>
<keyword evidence="3" id="KW-1185">Reference proteome</keyword>
<dbReference type="EMBL" id="JACEFG010000003">
    <property type="protein sequence ID" value="MBA2176077.1"/>
    <property type="molecule type" value="Genomic_DNA"/>
</dbReference>
<proteinExistence type="predicted"/>
<sequence length="150" mass="16702">MIIAFLIWHIVIMLVLYIILNKKKSLFDDRFANTVAIVASFTFSFQLTLLLVLLYSRPFVVVLMGSWLVATIVAYGFGSFVRSDHIIHSQFLTLQGVISGAMLGAVLKNPALCQLPLSSNTWFISIDGLAGFMALTVTLFYLLLLYAFSV</sequence>
<keyword evidence="1" id="KW-0472">Membrane</keyword>
<evidence type="ECO:0000313" key="3">
    <source>
        <dbReference type="Proteomes" id="UP000571017"/>
    </source>
</evidence>
<keyword evidence="1" id="KW-0812">Transmembrane</keyword>
<gene>
    <name evidence="2" type="ORF">H0266_14365</name>
</gene>
<reference evidence="2 3" key="1">
    <citation type="journal article" date="2004" name="Extremophiles">
        <title>Halobacillus locisalis sp. nov., a halophilic bacterium isolated from a marine solar saltern of the Yellow Sea in Korea.</title>
        <authorList>
            <person name="Yoon J.H."/>
            <person name="Kang K.H."/>
            <person name="Oh T.K."/>
            <person name="Park Y.H."/>
        </authorList>
    </citation>
    <scope>NUCLEOTIDE SEQUENCE [LARGE SCALE GENOMIC DNA]</scope>
    <source>
        <strain evidence="2 3">KCTC 3788</strain>
    </source>
</reference>
<name>A0A838CVI9_9BACI</name>
<dbReference type="RefSeq" id="WP_181473118.1">
    <property type="nucleotide sequence ID" value="NZ_JACEFG010000003.1"/>
</dbReference>
<comment type="caution">
    <text evidence="2">The sequence shown here is derived from an EMBL/GenBank/DDBJ whole genome shotgun (WGS) entry which is preliminary data.</text>
</comment>
<feature type="transmembrane region" description="Helical" evidence="1">
    <location>
        <begin position="59"/>
        <end position="78"/>
    </location>
</feature>